<reference evidence="1" key="1">
    <citation type="submission" date="2020-03" db="EMBL/GenBank/DDBJ databases">
        <title>The deep terrestrial virosphere.</title>
        <authorList>
            <person name="Holmfeldt K."/>
            <person name="Nilsson E."/>
            <person name="Simone D."/>
            <person name="Lopez-Fernandez M."/>
            <person name="Wu X."/>
            <person name="de Brujin I."/>
            <person name="Lundin D."/>
            <person name="Andersson A."/>
            <person name="Bertilsson S."/>
            <person name="Dopson M."/>
        </authorList>
    </citation>
    <scope>NUCLEOTIDE SEQUENCE</scope>
    <source>
        <strain evidence="1">MM415B00852</strain>
    </source>
</reference>
<protein>
    <submittedName>
        <fullName evidence="1">Putative glycosyltransferase</fullName>
    </submittedName>
</protein>
<keyword evidence="1" id="KW-0808">Transferase</keyword>
<organism evidence="1">
    <name type="scientific">viral metagenome</name>
    <dbReference type="NCBI Taxonomy" id="1070528"/>
    <lineage>
        <taxon>unclassified sequences</taxon>
        <taxon>metagenomes</taxon>
        <taxon>organismal metagenomes</taxon>
    </lineage>
</organism>
<name>A0A6M3IWF1_9ZZZZ</name>
<dbReference type="AlphaFoldDB" id="A0A6M3IWF1"/>
<evidence type="ECO:0000313" key="1">
    <source>
        <dbReference type="EMBL" id="QJA61933.1"/>
    </source>
</evidence>
<gene>
    <name evidence="1" type="ORF">MM415B00852_0026</name>
</gene>
<dbReference type="GO" id="GO:0016740">
    <property type="term" value="F:transferase activity"/>
    <property type="evidence" value="ECO:0007669"/>
    <property type="project" value="UniProtKB-KW"/>
</dbReference>
<sequence length="273" mass="31966">MNCNIITVANPKTFEEVLNAFKYSLKELGHNVKIVDNTENNYGHLNIVVKALRSYDHNVIPGIRILFQTEELWNRREKGIYDLSKGWKRVLELYPENLKLRNTENVVYFPVGYSKAFEINLPKQEEDLDVYFFGSMTKRRKGLKIMLENSGLKVRIIQGEYGKERNLNIMRSKIILNMKAHDLWSYGPLHCLLAQCSKKFMLCEHTGIGYGIYKPGKHFAEFKDPNDMIPSIKWWLDHEKERKNFANNAYDDIKNNMNFTNILKGAIGDLLRR</sequence>
<dbReference type="Gene3D" id="3.40.50.2000">
    <property type="entry name" value="Glycogen Phosphorylase B"/>
    <property type="match status" value="1"/>
</dbReference>
<dbReference type="EMBL" id="MT141457">
    <property type="protein sequence ID" value="QJA61933.1"/>
    <property type="molecule type" value="Genomic_DNA"/>
</dbReference>
<accession>A0A6M3IWF1</accession>
<proteinExistence type="predicted"/>